<dbReference type="InterPro" id="IPR025997">
    <property type="entry name" value="SBP_2_dom"/>
</dbReference>
<keyword evidence="6" id="KW-0762">Sugar transport</keyword>
<dbReference type="OrthoDB" id="9814427at2"/>
<comment type="subcellular location">
    <subcellularLocation>
        <location evidence="1">Cell envelope</location>
    </subcellularLocation>
</comment>
<dbReference type="Gene3D" id="3.40.50.2300">
    <property type="match status" value="2"/>
</dbReference>
<protein>
    <submittedName>
        <fullName evidence="6">ABC-type sugar transport system, periplasmic component</fullName>
    </submittedName>
</protein>
<evidence type="ECO:0000256" key="1">
    <source>
        <dbReference type="ARBA" id="ARBA00004196"/>
    </source>
</evidence>
<dbReference type="Proteomes" id="UP000005632">
    <property type="component" value="Chromosome"/>
</dbReference>
<dbReference type="PANTHER" id="PTHR46847:SF1">
    <property type="entry name" value="D-ALLOSE-BINDING PERIPLASMIC PROTEIN-RELATED"/>
    <property type="match status" value="1"/>
</dbReference>
<proteinExistence type="inferred from homology"/>
<feature type="chain" id="PRO_5003515088" evidence="4">
    <location>
        <begin position="24"/>
        <end position="314"/>
    </location>
</feature>
<keyword evidence="6" id="KW-0813">Transport</keyword>
<dbReference type="PANTHER" id="PTHR46847">
    <property type="entry name" value="D-ALLOSE-BINDING PERIPLASMIC PROTEIN-RELATED"/>
    <property type="match status" value="1"/>
</dbReference>
<dbReference type="eggNOG" id="COG1879">
    <property type="taxonomic scope" value="Bacteria"/>
</dbReference>
<feature type="domain" description="Periplasmic binding protein" evidence="5">
    <location>
        <begin position="43"/>
        <end position="295"/>
    </location>
</feature>
<dbReference type="STRING" id="158190.SpiGrapes_2428"/>
<evidence type="ECO:0000256" key="2">
    <source>
        <dbReference type="ARBA" id="ARBA00007639"/>
    </source>
</evidence>
<dbReference type="Pfam" id="PF13407">
    <property type="entry name" value="Peripla_BP_4"/>
    <property type="match status" value="1"/>
</dbReference>
<keyword evidence="3 4" id="KW-0732">Signal</keyword>
<dbReference type="CDD" id="cd19971">
    <property type="entry name" value="PBP1_ABC_sugar_binding-like"/>
    <property type="match status" value="1"/>
</dbReference>
<dbReference type="GO" id="GO:0030313">
    <property type="term" value="C:cell envelope"/>
    <property type="evidence" value="ECO:0007669"/>
    <property type="project" value="UniProtKB-SubCell"/>
</dbReference>
<evidence type="ECO:0000256" key="3">
    <source>
        <dbReference type="ARBA" id="ARBA00022729"/>
    </source>
</evidence>
<dbReference type="AlphaFoldDB" id="G8QTF5"/>
<evidence type="ECO:0000313" key="7">
    <source>
        <dbReference type="Proteomes" id="UP000005632"/>
    </source>
</evidence>
<organism evidence="6 7">
    <name type="scientific">Sphaerochaeta pleomorpha (strain ATCC BAA-1885 / DSM 22778 / Grapes)</name>
    <dbReference type="NCBI Taxonomy" id="158190"/>
    <lineage>
        <taxon>Bacteria</taxon>
        <taxon>Pseudomonadati</taxon>
        <taxon>Spirochaetota</taxon>
        <taxon>Spirochaetia</taxon>
        <taxon>Spirochaetales</taxon>
        <taxon>Sphaerochaetaceae</taxon>
        <taxon>Sphaerochaeta</taxon>
    </lineage>
</organism>
<dbReference type="RefSeq" id="WP_014271037.1">
    <property type="nucleotide sequence ID" value="NC_016633.1"/>
</dbReference>
<reference evidence="6 7" key="1">
    <citation type="submission" date="2011-11" db="EMBL/GenBank/DDBJ databases">
        <title>Complete sequence of Spirochaeta sp. grapes.</title>
        <authorList>
            <consortium name="US DOE Joint Genome Institute"/>
            <person name="Lucas S."/>
            <person name="Han J."/>
            <person name="Lapidus A."/>
            <person name="Cheng J.-F."/>
            <person name="Goodwin L."/>
            <person name="Pitluck S."/>
            <person name="Peters L."/>
            <person name="Ovchinnikova G."/>
            <person name="Munk A.C."/>
            <person name="Detter J.C."/>
            <person name="Han C."/>
            <person name="Tapia R."/>
            <person name="Land M."/>
            <person name="Hauser L."/>
            <person name="Kyrpides N."/>
            <person name="Ivanova N."/>
            <person name="Pagani I."/>
            <person name="Ritalahtilisa K."/>
            <person name="Loeffler F."/>
            <person name="Woyke T."/>
        </authorList>
    </citation>
    <scope>NUCLEOTIDE SEQUENCE [LARGE SCALE GENOMIC DNA]</scope>
    <source>
        <strain evidence="7">ATCC BAA-1885 / DSM 22778 / Grapes</strain>
    </source>
</reference>
<evidence type="ECO:0000313" key="6">
    <source>
        <dbReference type="EMBL" id="AEV30196.1"/>
    </source>
</evidence>
<dbReference type="EMBL" id="CP003155">
    <property type="protein sequence ID" value="AEV30196.1"/>
    <property type="molecule type" value="Genomic_DNA"/>
</dbReference>
<dbReference type="InterPro" id="IPR028082">
    <property type="entry name" value="Peripla_BP_I"/>
</dbReference>
<accession>G8QTF5</accession>
<keyword evidence="7" id="KW-1185">Reference proteome</keyword>
<dbReference type="GO" id="GO:0030246">
    <property type="term" value="F:carbohydrate binding"/>
    <property type="evidence" value="ECO:0007669"/>
    <property type="project" value="UniProtKB-ARBA"/>
</dbReference>
<name>G8QTF5_SPHPG</name>
<evidence type="ECO:0000259" key="5">
    <source>
        <dbReference type="Pfam" id="PF13407"/>
    </source>
</evidence>
<gene>
    <name evidence="6" type="ordered locus">SpiGrapes_2428</name>
</gene>
<feature type="signal peptide" evidence="4">
    <location>
        <begin position="1"/>
        <end position="23"/>
    </location>
</feature>
<dbReference type="KEGG" id="sgp:SpiGrapes_2428"/>
<dbReference type="SUPFAM" id="SSF53822">
    <property type="entry name" value="Periplasmic binding protein-like I"/>
    <property type="match status" value="1"/>
</dbReference>
<dbReference type="HOGENOM" id="CLU_037628_3_7_12"/>
<evidence type="ECO:0000256" key="4">
    <source>
        <dbReference type="SAM" id="SignalP"/>
    </source>
</evidence>
<comment type="similarity">
    <text evidence="2">Belongs to the bacterial solute-binding protein 2 family.</text>
</comment>
<sequence length="314" mass="32748">MKKVKGVMLFLVLMTMSVGMLFANGQSDKNDAANAMSVNGISIGVSIADQSNVFYIDILDGMQGAMKDGDRLIAMDAGFDVAKQISDIEDMIQQGVKVMLVDPVDSKAIKASLDACAKAGIPVIAYNSPVDDASAVTSTVASDNYMAGQLIGEELASVLGNQGEIAMLTYNVATVCLDRANGFIDAISKYNKMKIVESQEIQPGVDTALPVMENILQAYPNLTGVFALNDPSAIGSAAAVQSAGLLDQIKIVGVDGSADGKAAIRDGKMLASAAQHPVDIGKISVETAYKIIAGENVQANIKVPVELVTKANAQ</sequence>